<dbReference type="AlphaFoldDB" id="A0A0A9CYJ0"/>
<reference evidence="1" key="1">
    <citation type="submission" date="2014-09" db="EMBL/GenBank/DDBJ databases">
        <authorList>
            <person name="Magalhaes I.L.F."/>
            <person name="Oliveira U."/>
            <person name="Santos F.R."/>
            <person name="Vidigal T.H.D.A."/>
            <person name="Brescovit A.D."/>
            <person name="Santos A.J."/>
        </authorList>
    </citation>
    <scope>NUCLEOTIDE SEQUENCE</scope>
    <source>
        <tissue evidence="1">Shoot tissue taken approximately 20 cm above the soil surface</tissue>
    </source>
</reference>
<reference evidence="1" key="2">
    <citation type="journal article" date="2015" name="Data Brief">
        <title>Shoot transcriptome of the giant reed, Arundo donax.</title>
        <authorList>
            <person name="Barrero R.A."/>
            <person name="Guerrero F.D."/>
            <person name="Moolhuijzen P."/>
            <person name="Goolsby J.A."/>
            <person name="Tidwell J."/>
            <person name="Bellgard S.E."/>
            <person name="Bellgard M.I."/>
        </authorList>
    </citation>
    <scope>NUCLEOTIDE SEQUENCE</scope>
    <source>
        <tissue evidence="1">Shoot tissue taken approximately 20 cm above the soil surface</tissue>
    </source>
</reference>
<organism evidence="1">
    <name type="scientific">Arundo donax</name>
    <name type="common">Giant reed</name>
    <name type="synonym">Donax arundinaceus</name>
    <dbReference type="NCBI Taxonomy" id="35708"/>
    <lineage>
        <taxon>Eukaryota</taxon>
        <taxon>Viridiplantae</taxon>
        <taxon>Streptophyta</taxon>
        <taxon>Embryophyta</taxon>
        <taxon>Tracheophyta</taxon>
        <taxon>Spermatophyta</taxon>
        <taxon>Magnoliopsida</taxon>
        <taxon>Liliopsida</taxon>
        <taxon>Poales</taxon>
        <taxon>Poaceae</taxon>
        <taxon>PACMAD clade</taxon>
        <taxon>Arundinoideae</taxon>
        <taxon>Arundineae</taxon>
        <taxon>Arundo</taxon>
    </lineage>
</organism>
<name>A0A0A9CYJ0_ARUDO</name>
<protein>
    <submittedName>
        <fullName evidence="1">Uncharacterized protein</fullName>
    </submittedName>
</protein>
<proteinExistence type="predicted"/>
<sequence>MLLSQNRTSHSSLYSSALNILDFLLKHNKAERDLDVPLQHELNPM</sequence>
<accession>A0A0A9CYJ0</accession>
<dbReference type="EMBL" id="GBRH01221348">
    <property type="protein sequence ID" value="JAD76547.1"/>
    <property type="molecule type" value="Transcribed_RNA"/>
</dbReference>
<evidence type="ECO:0000313" key="1">
    <source>
        <dbReference type="EMBL" id="JAD76547.1"/>
    </source>
</evidence>